<dbReference type="InterPro" id="IPR036390">
    <property type="entry name" value="WH_DNA-bd_sf"/>
</dbReference>
<reference evidence="6" key="1">
    <citation type="submission" date="2021-11" db="EMBL/GenBank/DDBJ databases">
        <title>Halomonas sp., isolated from a coastal aquaculture zone in Dongshan Bay.</title>
        <authorList>
            <person name="Lin W."/>
        </authorList>
    </citation>
    <scope>NUCLEOTIDE SEQUENCE</scope>
    <source>
        <strain evidence="6">Yzlin-01</strain>
    </source>
</reference>
<evidence type="ECO:0000256" key="2">
    <source>
        <dbReference type="ARBA" id="ARBA00023015"/>
    </source>
</evidence>
<evidence type="ECO:0000259" key="5">
    <source>
        <dbReference type="PROSITE" id="PS50931"/>
    </source>
</evidence>
<dbReference type="Proteomes" id="UP001165542">
    <property type="component" value="Unassembled WGS sequence"/>
</dbReference>
<dbReference type="InterPro" id="IPR036388">
    <property type="entry name" value="WH-like_DNA-bd_sf"/>
</dbReference>
<proteinExistence type="inferred from homology"/>
<keyword evidence="3" id="KW-0238">DNA-binding</keyword>
<comment type="similarity">
    <text evidence="1">Belongs to the LysR transcriptional regulatory family.</text>
</comment>
<dbReference type="PANTHER" id="PTHR30427:SF1">
    <property type="entry name" value="TRANSCRIPTIONAL ACTIVATOR PROTEIN LYSR"/>
    <property type="match status" value="1"/>
</dbReference>
<dbReference type="PROSITE" id="PS50931">
    <property type="entry name" value="HTH_LYSR"/>
    <property type="match status" value="1"/>
</dbReference>
<keyword evidence="2" id="KW-0805">Transcription regulation</keyword>
<dbReference type="RefSeq" id="WP_259034846.1">
    <property type="nucleotide sequence ID" value="NZ_JAJISC010000001.1"/>
</dbReference>
<feature type="domain" description="HTH lysR-type" evidence="5">
    <location>
        <begin position="10"/>
        <end position="63"/>
    </location>
</feature>
<dbReference type="Pfam" id="PF03466">
    <property type="entry name" value="LysR_substrate"/>
    <property type="match status" value="1"/>
</dbReference>
<organism evidence="6 7">
    <name type="scientific">Halomonas dongshanensis</name>
    <dbReference type="NCBI Taxonomy" id="2890835"/>
    <lineage>
        <taxon>Bacteria</taxon>
        <taxon>Pseudomonadati</taxon>
        <taxon>Pseudomonadota</taxon>
        <taxon>Gammaproteobacteria</taxon>
        <taxon>Oceanospirillales</taxon>
        <taxon>Halomonadaceae</taxon>
        <taxon>Halomonas</taxon>
    </lineage>
</organism>
<evidence type="ECO:0000256" key="4">
    <source>
        <dbReference type="ARBA" id="ARBA00023163"/>
    </source>
</evidence>
<evidence type="ECO:0000313" key="6">
    <source>
        <dbReference type="EMBL" id="MCS2608365.1"/>
    </source>
</evidence>
<dbReference type="InterPro" id="IPR005119">
    <property type="entry name" value="LysR_subst-bd"/>
</dbReference>
<dbReference type="InterPro" id="IPR000847">
    <property type="entry name" value="LysR_HTH_N"/>
</dbReference>
<keyword evidence="4" id="KW-0804">Transcription</keyword>
<keyword evidence="7" id="KW-1185">Reference proteome</keyword>
<dbReference type="Pfam" id="PF00126">
    <property type="entry name" value="HTH_1"/>
    <property type="match status" value="1"/>
</dbReference>
<gene>
    <name evidence="6" type="ORF">LLY24_03390</name>
</gene>
<dbReference type="PRINTS" id="PR00039">
    <property type="entry name" value="HTHLYSR"/>
</dbReference>
<comment type="caution">
    <text evidence="6">The sequence shown here is derived from an EMBL/GenBank/DDBJ whole genome shotgun (WGS) entry which is preliminary data.</text>
</comment>
<accession>A0ABT2E9W0</accession>
<evidence type="ECO:0000313" key="7">
    <source>
        <dbReference type="Proteomes" id="UP001165542"/>
    </source>
</evidence>
<sequence length="321" mass="36375">MAHRGFTDAQIEAFLWIMKTSSATEAANRMLISQPAISRMIKQLETRLGFALFERHHNRLLPTRRGTLFYDEVERVHLGLNHLRQFAERLKHRAAGQLRIVSMPSFAMAVFPAVSAALAEQFPELEISLYSFRSQQIPEEMIAQRFDIGITTDTRPDPRYQSRYYRLPGICLIPRGHPLSAKTVIDIQDLENETLICGEPDEQSRRLITQKLDEHGVKPGKIWTVSLGEMAARLVANGTGLSILSSVAALDARRAEIEVRPLSFSIDYTLQIILPLEKHAEPMVVDINNVLIELIEAKIEQSYHAANVIDSRLTALRREKS</sequence>
<dbReference type="SUPFAM" id="SSF53850">
    <property type="entry name" value="Periplasmic binding protein-like II"/>
    <property type="match status" value="1"/>
</dbReference>
<dbReference type="SUPFAM" id="SSF46785">
    <property type="entry name" value="Winged helix' DNA-binding domain"/>
    <property type="match status" value="1"/>
</dbReference>
<evidence type="ECO:0000256" key="1">
    <source>
        <dbReference type="ARBA" id="ARBA00009437"/>
    </source>
</evidence>
<dbReference type="PANTHER" id="PTHR30427">
    <property type="entry name" value="TRANSCRIPTIONAL ACTIVATOR PROTEIN LYSR"/>
    <property type="match status" value="1"/>
</dbReference>
<name>A0ABT2E9W0_9GAMM</name>
<dbReference type="EMBL" id="JAJISC010000001">
    <property type="protein sequence ID" value="MCS2608365.1"/>
    <property type="molecule type" value="Genomic_DNA"/>
</dbReference>
<protein>
    <submittedName>
        <fullName evidence="6">LysR family transcriptional regulator</fullName>
    </submittedName>
</protein>
<dbReference type="Gene3D" id="1.10.10.10">
    <property type="entry name" value="Winged helix-like DNA-binding domain superfamily/Winged helix DNA-binding domain"/>
    <property type="match status" value="1"/>
</dbReference>
<evidence type="ECO:0000256" key="3">
    <source>
        <dbReference type="ARBA" id="ARBA00023125"/>
    </source>
</evidence>
<dbReference type="Gene3D" id="3.40.190.10">
    <property type="entry name" value="Periplasmic binding protein-like II"/>
    <property type="match status" value="2"/>
</dbReference>